<name>W9WIJ0_9EURO</name>
<keyword evidence="2" id="KW-0812">Transmembrane</keyword>
<dbReference type="GeneID" id="19193791"/>
<dbReference type="OrthoDB" id="5423884at2759"/>
<keyword evidence="2" id="KW-1133">Transmembrane helix</keyword>
<evidence type="ECO:0000256" key="1">
    <source>
        <dbReference type="SAM" id="MobiDB-lite"/>
    </source>
</evidence>
<evidence type="ECO:0000313" key="3">
    <source>
        <dbReference type="EMBL" id="EXJ67748.1"/>
    </source>
</evidence>
<comment type="caution">
    <text evidence="3">The sequence shown here is derived from an EMBL/GenBank/DDBJ whole genome shotgun (WGS) entry which is preliminary data.</text>
</comment>
<reference evidence="3 4" key="1">
    <citation type="submission" date="2013-03" db="EMBL/GenBank/DDBJ databases">
        <title>The Genome Sequence of Cladophialophora psammophila CBS 110553.</title>
        <authorList>
            <consortium name="The Broad Institute Genomics Platform"/>
            <person name="Cuomo C."/>
            <person name="de Hoog S."/>
            <person name="Gorbushina A."/>
            <person name="Walker B."/>
            <person name="Young S.K."/>
            <person name="Zeng Q."/>
            <person name="Gargeya S."/>
            <person name="Fitzgerald M."/>
            <person name="Haas B."/>
            <person name="Abouelleil A."/>
            <person name="Allen A.W."/>
            <person name="Alvarado L."/>
            <person name="Arachchi H.M."/>
            <person name="Berlin A.M."/>
            <person name="Chapman S.B."/>
            <person name="Gainer-Dewar J."/>
            <person name="Goldberg J."/>
            <person name="Griggs A."/>
            <person name="Gujja S."/>
            <person name="Hansen M."/>
            <person name="Howarth C."/>
            <person name="Imamovic A."/>
            <person name="Ireland A."/>
            <person name="Larimer J."/>
            <person name="McCowan C."/>
            <person name="Murphy C."/>
            <person name="Pearson M."/>
            <person name="Poon T.W."/>
            <person name="Priest M."/>
            <person name="Roberts A."/>
            <person name="Saif S."/>
            <person name="Shea T."/>
            <person name="Sisk P."/>
            <person name="Sykes S."/>
            <person name="Wortman J."/>
            <person name="Nusbaum C."/>
            <person name="Birren B."/>
        </authorList>
    </citation>
    <scope>NUCLEOTIDE SEQUENCE [LARGE SCALE GENOMIC DNA]</scope>
    <source>
        <strain evidence="3 4">CBS 110553</strain>
    </source>
</reference>
<feature type="compositionally biased region" description="Low complexity" evidence="1">
    <location>
        <begin position="164"/>
        <end position="182"/>
    </location>
</feature>
<evidence type="ECO:0000313" key="4">
    <source>
        <dbReference type="Proteomes" id="UP000019471"/>
    </source>
</evidence>
<accession>W9WIJ0</accession>
<dbReference type="RefSeq" id="XP_007747864.1">
    <property type="nucleotide sequence ID" value="XM_007749674.1"/>
</dbReference>
<dbReference type="eggNOG" id="ENOG502SSR4">
    <property type="taxonomic scope" value="Eukaryota"/>
</dbReference>
<dbReference type="HOGENOM" id="CLU_087045_1_0_1"/>
<proteinExistence type="predicted"/>
<evidence type="ECO:0000256" key="2">
    <source>
        <dbReference type="SAM" id="Phobius"/>
    </source>
</evidence>
<protein>
    <submittedName>
        <fullName evidence="3">Uncharacterized protein</fullName>
    </submittedName>
</protein>
<dbReference type="EMBL" id="AMGX01000015">
    <property type="protein sequence ID" value="EXJ67748.1"/>
    <property type="molecule type" value="Genomic_DNA"/>
</dbReference>
<keyword evidence="4" id="KW-1185">Reference proteome</keyword>
<organism evidence="3 4">
    <name type="scientific">Cladophialophora psammophila CBS 110553</name>
    <dbReference type="NCBI Taxonomy" id="1182543"/>
    <lineage>
        <taxon>Eukaryota</taxon>
        <taxon>Fungi</taxon>
        <taxon>Dikarya</taxon>
        <taxon>Ascomycota</taxon>
        <taxon>Pezizomycotina</taxon>
        <taxon>Eurotiomycetes</taxon>
        <taxon>Chaetothyriomycetidae</taxon>
        <taxon>Chaetothyriales</taxon>
        <taxon>Herpotrichiellaceae</taxon>
        <taxon>Cladophialophora</taxon>
    </lineage>
</organism>
<sequence length="254" mass="27921">MAPTSYIRSVSASSEHLRTLVSRSVSSTFDTVSSKHSLTTSRTSLASFFALIIREALQFSRRTLLASSAPSNAIRREPVQPVFLQPSTHLDKRQNAILAIPTTYAGLNSGPAPGALVGIVLGSVGGFILILYIILSAFRLSGWGGGREVVQEEIIRHHRRRPSRSSPSSRSHSQPMSHVSSPRSERIVVEEDIVEVEEHHGPPSVEEDYVEVIEEHSPERSPPPRKTSRRSGFRTVDPAEFGGGGRPMRKVSRR</sequence>
<keyword evidence="2" id="KW-0472">Membrane</keyword>
<feature type="transmembrane region" description="Helical" evidence="2">
    <location>
        <begin position="115"/>
        <end position="138"/>
    </location>
</feature>
<dbReference type="Proteomes" id="UP000019471">
    <property type="component" value="Unassembled WGS sequence"/>
</dbReference>
<dbReference type="AlphaFoldDB" id="W9WIJ0"/>
<feature type="region of interest" description="Disordered" evidence="1">
    <location>
        <begin position="154"/>
        <end position="254"/>
    </location>
</feature>
<gene>
    <name evidence="3" type="ORF">A1O5_09094</name>
</gene>